<evidence type="ECO:0000313" key="1">
    <source>
        <dbReference type="EMBL" id="TFK10153.1"/>
    </source>
</evidence>
<evidence type="ECO:0000313" key="2">
    <source>
        <dbReference type="Proteomes" id="UP000297703"/>
    </source>
</evidence>
<dbReference type="Proteomes" id="UP000297703">
    <property type="component" value="Unassembled WGS sequence"/>
</dbReference>
<sequence length="125" mass="14029">MLPDGQDRTPWYLWVSGAMQAGPMISGARTKMPGCMILHKLPEHRLHQTGPQCQEKNKGIKMATDPKLEHAKPELAYLRHCQVHAISNQVPQKGQTSSLTIHCKSIHREAVYRSAMNHGMCPQLP</sequence>
<dbReference type="EMBL" id="QXTE01000044">
    <property type="protein sequence ID" value="TFK10153.1"/>
    <property type="molecule type" value="Genomic_DNA"/>
</dbReference>
<gene>
    <name evidence="1" type="ORF">DR999_PMT06726</name>
</gene>
<reference evidence="1 2" key="1">
    <citation type="submission" date="2019-04" db="EMBL/GenBank/DDBJ databases">
        <title>Draft genome of the big-headed turtle Platysternon megacephalum.</title>
        <authorList>
            <person name="Gong S."/>
        </authorList>
    </citation>
    <scope>NUCLEOTIDE SEQUENCE [LARGE SCALE GENOMIC DNA]</scope>
    <source>
        <strain evidence="1">DO16091913</strain>
        <tissue evidence="1">Muscle</tissue>
    </source>
</reference>
<reference evidence="1 2" key="2">
    <citation type="submission" date="2019-04" db="EMBL/GenBank/DDBJ databases">
        <title>The genome sequence of big-headed turtle.</title>
        <authorList>
            <person name="Gong S."/>
        </authorList>
    </citation>
    <scope>NUCLEOTIDE SEQUENCE [LARGE SCALE GENOMIC DNA]</scope>
    <source>
        <strain evidence="1">DO16091913</strain>
        <tissue evidence="1">Muscle</tissue>
    </source>
</reference>
<organism evidence="1 2">
    <name type="scientific">Platysternon megacephalum</name>
    <name type="common">big-headed turtle</name>
    <dbReference type="NCBI Taxonomy" id="55544"/>
    <lineage>
        <taxon>Eukaryota</taxon>
        <taxon>Metazoa</taxon>
        <taxon>Chordata</taxon>
        <taxon>Craniata</taxon>
        <taxon>Vertebrata</taxon>
        <taxon>Euteleostomi</taxon>
        <taxon>Archelosauria</taxon>
        <taxon>Testudinata</taxon>
        <taxon>Testudines</taxon>
        <taxon>Cryptodira</taxon>
        <taxon>Durocryptodira</taxon>
        <taxon>Testudinoidea</taxon>
        <taxon>Platysternidae</taxon>
        <taxon>Platysternon</taxon>
    </lineage>
</organism>
<protein>
    <submittedName>
        <fullName evidence="1">RUN and FYVE domain-containing protein 1</fullName>
    </submittedName>
</protein>
<name>A0A4D9EPP9_9SAUR</name>
<dbReference type="AlphaFoldDB" id="A0A4D9EPP9"/>
<comment type="caution">
    <text evidence="1">The sequence shown here is derived from an EMBL/GenBank/DDBJ whole genome shotgun (WGS) entry which is preliminary data.</text>
</comment>
<keyword evidence="2" id="KW-1185">Reference proteome</keyword>
<proteinExistence type="predicted"/>
<accession>A0A4D9EPP9</accession>